<evidence type="ECO:0000256" key="2">
    <source>
        <dbReference type="SAM" id="Phobius"/>
    </source>
</evidence>
<accession>A0AAD0NLY4</accession>
<name>A0AAD0NLY4_9ACTN</name>
<dbReference type="AlphaFoldDB" id="A0AAD0NLY4"/>
<keyword evidence="4" id="KW-1185">Reference proteome</keyword>
<feature type="region of interest" description="Disordered" evidence="1">
    <location>
        <begin position="398"/>
        <end position="464"/>
    </location>
</feature>
<sequence>MDQTSSRALHRRPDTVSYGPGRWRVGLRSVAALLVAMVVAVSAPFVGASLPTEAAAQSTTAPSSSSVEMSTADPVSPETTLPGSGNYPLQLTMKLDVGAGVRVRIYSGDSNCMGPFPTVDFVTQEAVTTIPMAFTVRNDSFACVFEPSLQQVRIDVTGGATEVHNSLNFVQMPSVGLPNWQVVCGSKSDCSISRVVPMTLFWTATITARPPQPATPLGIDCAVAPAALRSAYHQPCVGTGGTAGVPTVLSIDRGRLPNGLELRQGGGAQSFAGIVGTPLERGTFPITLRARNGRQADATLDATIVVDPALTVTTLEVAGSSPFRSCIPPAEPGPSCGALFTIRTYSLTGTLDGPTSLDVWRQAGLPVGTEFLTSTGPPVTTLLDRGVSETSMTFAVPTMPPGSYEAEASYRGGVETGPSTSGRQPFRWLGSPAEGAPGSVGAGSAGGSGPASGTPSSSSTASTG</sequence>
<keyword evidence="2" id="KW-1133">Transmembrane helix</keyword>
<feature type="region of interest" description="Disordered" evidence="1">
    <location>
        <begin position="57"/>
        <end position="83"/>
    </location>
</feature>
<dbReference type="InterPro" id="IPR013783">
    <property type="entry name" value="Ig-like_fold"/>
</dbReference>
<reference evidence="3 4" key="1">
    <citation type="submission" date="2016-04" db="EMBL/GenBank/DDBJ databases">
        <title>Complete genome sequence of the haloalkaliphilic hydrocarbon-degrading bacterium Dietzia psychralcaliphila ILA-1T, isolated from a drain of a fish product-processing plant.</title>
        <authorList>
            <person name="Zhao J."/>
            <person name="Hu B."/>
            <person name="Geng S."/>
            <person name="Nie Y."/>
            <person name="Tang Y."/>
        </authorList>
    </citation>
    <scope>NUCLEOTIDE SEQUENCE [LARGE SCALE GENOMIC DNA]</scope>
    <source>
        <strain evidence="3 4">ILA-1</strain>
    </source>
</reference>
<protein>
    <recommendedName>
        <fullName evidence="5">Ig-like domain-containing protein</fullName>
    </recommendedName>
</protein>
<dbReference type="Proteomes" id="UP000244903">
    <property type="component" value="Chromosome"/>
</dbReference>
<gene>
    <name evidence="3" type="ORF">A6048_01035</name>
</gene>
<evidence type="ECO:0000313" key="3">
    <source>
        <dbReference type="EMBL" id="AWH94330.1"/>
    </source>
</evidence>
<keyword evidence="2" id="KW-0472">Membrane</keyword>
<proteinExistence type="predicted"/>
<feature type="transmembrane region" description="Helical" evidence="2">
    <location>
        <begin position="30"/>
        <end position="50"/>
    </location>
</feature>
<evidence type="ECO:0008006" key="5">
    <source>
        <dbReference type="Google" id="ProtNLM"/>
    </source>
</evidence>
<dbReference type="KEGG" id="dpc:A6048_01035"/>
<evidence type="ECO:0000256" key="1">
    <source>
        <dbReference type="SAM" id="MobiDB-lite"/>
    </source>
</evidence>
<dbReference type="RefSeq" id="WP_107747845.1">
    <property type="nucleotide sequence ID" value="NZ_CP015453.1"/>
</dbReference>
<feature type="compositionally biased region" description="Low complexity" evidence="1">
    <location>
        <begin position="57"/>
        <end position="72"/>
    </location>
</feature>
<dbReference type="GO" id="GO:0005975">
    <property type="term" value="P:carbohydrate metabolic process"/>
    <property type="evidence" value="ECO:0007669"/>
    <property type="project" value="UniProtKB-ARBA"/>
</dbReference>
<feature type="compositionally biased region" description="Gly residues" evidence="1">
    <location>
        <begin position="438"/>
        <end position="450"/>
    </location>
</feature>
<dbReference type="Gene3D" id="2.60.40.10">
    <property type="entry name" value="Immunoglobulins"/>
    <property type="match status" value="1"/>
</dbReference>
<dbReference type="EMBL" id="CP015453">
    <property type="protein sequence ID" value="AWH94330.1"/>
    <property type="molecule type" value="Genomic_DNA"/>
</dbReference>
<evidence type="ECO:0000313" key="4">
    <source>
        <dbReference type="Proteomes" id="UP000244903"/>
    </source>
</evidence>
<feature type="compositionally biased region" description="Low complexity" evidence="1">
    <location>
        <begin position="451"/>
        <end position="464"/>
    </location>
</feature>
<keyword evidence="2" id="KW-0812">Transmembrane</keyword>
<organism evidence="3 4">
    <name type="scientific">Dietzia psychralcaliphila</name>
    <dbReference type="NCBI Taxonomy" id="139021"/>
    <lineage>
        <taxon>Bacteria</taxon>
        <taxon>Bacillati</taxon>
        <taxon>Actinomycetota</taxon>
        <taxon>Actinomycetes</taxon>
        <taxon>Mycobacteriales</taxon>
        <taxon>Dietziaceae</taxon>
        <taxon>Dietzia</taxon>
    </lineage>
</organism>